<reference evidence="4 5" key="1">
    <citation type="journal article" date="2016" name="PLoS Pathog.">
        <title>Biosynthesis of antibiotic leucinostatins in bio-control fungus Purpureocillium lilacinum and their inhibition on phytophthora revealed by genome mining.</title>
        <authorList>
            <person name="Wang G."/>
            <person name="Liu Z."/>
            <person name="Lin R."/>
            <person name="Li E."/>
            <person name="Mao Z."/>
            <person name="Ling J."/>
            <person name="Yang Y."/>
            <person name="Yin W.B."/>
            <person name="Xie B."/>
        </authorList>
    </citation>
    <scope>NUCLEOTIDE SEQUENCE [LARGE SCALE GENOMIC DNA]</scope>
    <source>
        <strain evidence="4">170</strain>
    </source>
</reference>
<sequence>MAGVSGHSTKQTLEFIEDAVAAGANYALVLPPSYFGKQTTATVINNFYGEIAEKSRLPIVIYNLPAVCNNIDLDSATIARLAKTHANIVGVKLTCCSVAKVTRLAAELTPDMFSIYGGQSDALIGTLAAGAVGTIAGFANVFPRTIATVYKLYTQGRHNEATELHKKVALAEQHCKSGPASVKYAVAITLPESAGIKYPLDRLKPRRPYVEPEEAAKRIITSQVAPLVDIEAGLRQGAHAWCTTEAHRHAGTEPGEHWAICYKNGNKA</sequence>
<comment type="caution">
    <text evidence="4">The sequence shown here is derived from an EMBL/GenBank/DDBJ whole genome shotgun (WGS) entry which is preliminary data.</text>
</comment>
<dbReference type="AlphaFoldDB" id="A0A179G3G8"/>
<dbReference type="SMART" id="SM01130">
    <property type="entry name" value="DHDPS"/>
    <property type="match status" value="1"/>
</dbReference>
<dbReference type="Proteomes" id="UP000078397">
    <property type="component" value="Unassembled WGS sequence"/>
</dbReference>
<dbReference type="PIRSF" id="PIRSF001365">
    <property type="entry name" value="DHDPS"/>
    <property type="match status" value="1"/>
</dbReference>
<dbReference type="PANTHER" id="PTHR12128:SF47">
    <property type="entry name" value="DIHYDRODIPICOLINATE SYNTHASE-RELATED"/>
    <property type="match status" value="1"/>
</dbReference>
<dbReference type="CDD" id="cd00408">
    <property type="entry name" value="DHDPS-like"/>
    <property type="match status" value="1"/>
</dbReference>
<dbReference type="RefSeq" id="XP_018148083.1">
    <property type="nucleotide sequence ID" value="XM_018280167.1"/>
</dbReference>
<dbReference type="OrthoDB" id="191315at2759"/>
<evidence type="ECO:0000313" key="4">
    <source>
        <dbReference type="EMBL" id="OAQ72000.1"/>
    </source>
</evidence>
<dbReference type="KEGG" id="pchm:VFPPC_00072"/>
<accession>A0A179G3G8</accession>
<feature type="active site" description="Proton donor/acceptor" evidence="2">
    <location>
        <position position="62"/>
    </location>
</feature>
<evidence type="ECO:0000256" key="3">
    <source>
        <dbReference type="PIRSR" id="PIRSR001365-2"/>
    </source>
</evidence>
<gene>
    <name evidence="4" type="ORF">VFPPC_00072</name>
</gene>
<dbReference type="InterPro" id="IPR013785">
    <property type="entry name" value="Aldolase_TIM"/>
</dbReference>
<evidence type="ECO:0000256" key="2">
    <source>
        <dbReference type="PIRSR" id="PIRSR001365-1"/>
    </source>
</evidence>
<keyword evidence="5" id="KW-1185">Reference proteome</keyword>
<feature type="active site" description="Schiff-base intermediate with substrate" evidence="2">
    <location>
        <position position="92"/>
    </location>
</feature>
<name>A0A179G3G8_METCM</name>
<evidence type="ECO:0000256" key="1">
    <source>
        <dbReference type="PIRNR" id="PIRNR001365"/>
    </source>
</evidence>
<protein>
    <submittedName>
        <fullName evidence="4">Dihydrodipicolinate synthetase protein</fullName>
    </submittedName>
</protein>
<dbReference type="PANTHER" id="PTHR12128">
    <property type="entry name" value="DIHYDRODIPICOLINATE SYNTHASE"/>
    <property type="match status" value="1"/>
</dbReference>
<dbReference type="SUPFAM" id="SSF51569">
    <property type="entry name" value="Aldolase"/>
    <property type="match status" value="1"/>
</dbReference>
<organism evidence="4 5">
    <name type="scientific">Pochonia chlamydosporia 170</name>
    <dbReference type="NCBI Taxonomy" id="1380566"/>
    <lineage>
        <taxon>Eukaryota</taxon>
        <taxon>Fungi</taxon>
        <taxon>Dikarya</taxon>
        <taxon>Ascomycota</taxon>
        <taxon>Pezizomycotina</taxon>
        <taxon>Sordariomycetes</taxon>
        <taxon>Hypocreomycetidae</taxon>
        <taxon>Hypocreales</taxon>
        <taxon>Clavicipitaceae</taxon>
        <taxon>Pochonia</taxon>
    </lineage>
</organism>
<proteinExistence type="inferred from homology"/>
<evidence type="ECO:0000313" key="5">
    <source>
        <dbReference type="Proteomes" id="UP000078397"/>
    </source>
</evidence>
<dbReference type="Gene3D" id="3.20.20.70">
    <property type="entry name" value="Aldolase class I"/>
    <property type="match status" value="1"/>
</dbReference>
<keyword evidence="1" id="KW-0456">Lyase</keyword>
<dbReference type="STRING" id="1380566.A0A179G3G8"/>
<feature type="binding site" evidence="3">
    <location>
        <position position="135"/>
    </location>
    <ligand>
        <name>pyruvate</name>
        <dbReference type="ChEBI" id="CHEBI:15361"/>
    </ligand>
</feature>
<dbReference type="EMBL" id="LSBJ02000001">
    <property type="protein sequence ID" value="OAQ72000.1"/>
    <property type="molecule type" value="Genomic_DNA"/>
</dbReference>
<comment type="similarity">
    <text evidence="1">Belongs to the DapA family.</text>
</comment>
<dbReference type="GeneID" id="28844161"/>
<dbReference type="Pfam" id="PF00701">
    <property type="entry name" value="DHDPS"/>
    <property type="match status" value="1"/>
</dbReference>
<dbReference type="GO" id="GO:0008840">
    <property type="term" value="F:4-hydroxy-tetrahydrodipicolinate synthase activity"/>
    <property type="evidence" value="ECO:0007669"/>
    <property type="project" value="TreeGrafter"/>
</dbReference>
<dbReference type="InterPro" id="IPR002220">
    <property type="entry name" value="DapA-like"/>
</dbReference>